<dbReference type="GO" id="GO:0008113">
    <property type="term" value="F:peptide-methionine (S)-S-oxide reductase activity"/>
    <property type="evidence" value="ECO:0007669"/>
    <property type="project" value="UniProtKB-EC"/>
</dbReference>
<dbReference type="Proteomes" id="UP000604046">
    <property type="component" value="Unassembled WGS sequence"/>
</dbReference>
<protein>
    <recommendedName>
        <fullName evidence="2">peptide-methionine (S)-S-oxide reductase</fullName>
        <ecNumber evidence="2">1.8.4.11</ecNumber>
    </recommendedName>
    <alternativeName>
        <fullName evidence="5">Peptide-methionine (S)-S-oxide reductase</fullName>
    </alternativeName>
    <alternativeName>
        <fullName evidence="4">Protein-methionine-S-oxide reductase</fullName>
    </alternativeName>
</protein>
<dbReference type="HAMAP" id="MF_01401">
    <property type="entry name" value="MsrA"/>
    <property type="match status" value="1"/>
</dbReference>
<dbReference type="GO" id="GO:0005737">
    <property type="term" value="C:cytoplasm"/>
    <property type="evidence" value="ECO:0007669"/>
    <property type="project" value="TreeGrafter"/>
</dbReference>
<dbReference type="PANTHER" id="PTHR42799">
    <property type="entry name" value="MITOCHONDRIAL PEPTIDE METHIONINE SULFOXIDE REDUCTASE"/>
    <property type="match status" value="1"/>
</dbReference>
<comment type="catalytic activity">
    <reaction evidence="7">
        <text>[thioredoxin]-disulfide + L-methionine + H2O = L-methionine (S)-S-oxide + [thioredoxin]-dithiol</text>
        <dbReference type="Rhea" id="RHEA:19993"/>
        <dbReference type="Rhea" id="RHEA-COMP:10698"/>
        <dbReference type="Rhea" id="RHEA-COMP:10700"/>
        <dbReference type="ChEBI" id="CHEBI:15377"/>
        <dbReference type="ChEBI" id="CHEBI:29950"/>
        <dbReference type="ChEBI" id="CHEBI:50058"/>
        <dbReference type="ChEBI" id="CHEBI:57844"/>
        <dbReference type="ChEBI" id="CHEBI:58772"/>
        <dbReference type="EC" id="1.8.4.11"/>
    </reaction>
</comment>
<feature type="domain" description="Peptide methionine sulphoxide reductase MsrA" evidence="8">
    <location>
        <begin position="96"/>
        <end position="261"/>
    </location>
</feature>
<reference evidence="9" key="1">
    <citation type="submission" date="2021-02" db="EMBL/GenBank/DDBJ databases">
        <authorList>
            <person name="Dougan E. K."/>
            <person name="Rhodes N."/>
            <person name="Thang M."/>
            <person name="Chan C."/>
        </authorList>
    </citation>
    <scope>NUCLEOTIDE SEQUENCE</scope>
</reference>
<dbReference type="SUPFAM" id="SSF55068">
    <property type="entry name" value="Peptide methionine sulfoxide reductase"/>
    <property type="match status" value="1"/>
</dbReference>
<dbReference type="EC" id="1.8.4.11" evidence="2"/>
<dbReference type="InterPro" id="IPR050162">
    <property type="entry name" value="MsrA_MetSO_reductase"/>
</dbReference>
<comment type="similarity">
    <text evidence="1">Belongs to the MsrA Met sulfoxide reductase family.</text>
</comment>
<dbReference type="InterPro" id="IPR036509">
    <property type="entry name" value="Met_Sox_Rdtase_MsrA_sf"/>
</dbReference>
<evidence type="ECO:0000256" key="3">
    <source>
        <dbReference type="ARBA" id="ARBA00023002"/>
    </source>
</evidence>
<dbReference type="AlphaFoldDB" id="A0A812HRS9"/>
<evidence type="ECO:0000313" key="10">
    <source>
        <dbReference type="Proteomes" id="UP000604046"/>
    </source>
</evidence>
<dbReference type="OrthoDB" id="77405at2759"/>
<dbReference type="GO" id="GO:0034599">
    <property type="term" value="P:cellular response to oxidative stress"/>
    <property type="evidence" value="ECO:0007669"/>
    <property type="project" value="TreeGrafter"/>
</dbReference>
<sequence length="284" mass="31529">MRLAAAMRRGRAGQIMRARGATPVVLALAAGTLLSRSFIGCQPSDRGSRVSRAFFGGLFGSPQGSPTPIKDAPQENARHYLTGNAMYPPWPAGMQEAMFGMGCFWCAAPKLLRSSENIFMRMPGVYSTQVGYAGGSIENPTYGDVCTGATNHNEVVRVVYDPQKVSYAELLQKFWEKHDPTTLNQQGNDFGTQYRSGIYYYSEEQKLLAEETRARYEQAIRKEGAAWGRSIATEIVPAPTFYYAESYHQQYDAKPGNRDYCGLRPLGVQLDISDVEKMEKKVDA</sequence>
<evidence type="ECO:0000256" key="6">
    <source>
        <dbReference type="ARBA" id="ARBA00047806"/>
    </source>
</evidence>
<evidence type="ECO:0000256" key="5">
    <source>
        <dbReference type="ARBA" id="ARBA00030643"/>
    </source>
</evidence>
<dbReference type="NCBIfam" id="TIGR00401">
    <property type="entry name" value="msrA"/>
    <property type="match status" value="1"/>
</dbReference>
<comment type="catalytic activity">
    <reaction evidence="6">
        <text>L-methionyl-[protein] + [thioredoxin]-disulfide + H2O = L-methionyl-(S)-S-oxide-[protein] + [thioredoxin]-dithiol</text>
        <dbReference type="Rhea" id="RHEA:14217"/>
        <dbReference type="Rhea" id="RHEA-COMP:10698"/>
        <dbReference type="Rhea" id="RHEA-COMP:10700"/>
        <dbReference type="Rhea" id="RHEA-COMP:12313"/>
        <dbReference type="Rhea" id="RHEA-COMP:12315"/>
        <dbReference type="ChEBI" id="CHEBI:15377"/>
        <dbReference type="ChEBI" id="CHEBI:16044"/>
        <dbReference type="ChEBI" id="CHEBI:29950"/>
        <dbReference type="ChEBI" id="CHEBI:44120"/>
        <dbReference type="ChEBI" id="CHEBI:50058"/>
        <dbReference type="EC" id="1.8.4.11"/>
    </reaction>
</comment>
<comment type="caution">
    <text evidence="9">The sequence shown here is derived from an EMBL/GenBank/DDBJ whole genome shotgun (WGS) entry which is preliminary data.</text>
</comment>
<keyword evidence="3" id="KW-0560">Oxidoreductase</keyword>
<evidence type="ECO:0000259" key="8">
    <source>
        <dbReference type="Pfam" id="PF01625"/>
    </source>
</evidence>
<organism evidence="9 10">
    <name type="scientific">Symbiodinium natans</name>
    <dbReference type="NCBI Taxonomy" id="878477"/>
    <lineage>
        <taxon>Eukaryota</taxon>
        <taxon>Sar</taxon>
        <taxon>Alveolata</taxon>
        <taxon>Dinophyceae</taxon>
        <taxon>Suessiales</taxon>
        <taxon>Symbiodiniaceae</taxon>
        <taxon>Symbiodinium</taxon>
    </lineage>
</organism>
<evidence type="ECO:0000256" key="1">
    <source>
        <dbReference type="ARBA" id="ARBA00005591"/>
    </source>
</evidence>
<dbReference type="EMBL" id="CAJNDS010000109">
    <property type="protein sequence ID" value="CAE6959811.1"/>
    <property type="molecule type" value="Genomic_DNA"/>
</dbReference>
<dbReference type="Gene3D" id="3.30.1060.10">
    <property type="entry name" value="Peptide methionine sulphoxide reductase MsrA"/>
    <property type="match status" value="1"/>
</dbReference>
<name>A0A812HRS9_9DINO</name>
<evidence type="ECO:0000256" key="2">
    <source>
        <dbReference type="ARBA" id="ARBA00012502"/>
    </source>
</evidence>
<gene>
    <name evidence="9" type="primary">msrA2</name>
    <name evidence="9" type="ORF">SNAT2548_LOCUS1902</name>
</gene>
<dbReference type="InterPro" id="IPR002569">
    <property type="entry name" value="Met_Sox_Rdtase_MsrA_dom"/>
</dbReference>
<keyword evidence="10" id="KW-1185">Reference proteome</keyword>
<evidence type="ECO:0000256" key="4">
    <source>
        <dbReference type="ARBA" id="ARBA00030273"/>
    </source>
</evidence>
<dbReference type="Pfam" id="PF01625">
    <property type="entry name" value="PMSR"/>
    <property type="match status" value="1"/>
</dbReference>
<evidence type="ECO:0000256" key="7">
    <source>
        <dbReference type="ARBA" id="ARBA00048782"/>
    </source>
</evidence>
<dbReference type="PANTHER" id="PTHR42799:SF2">
    <property type="entry name" value="MITOCHONDRIAL PEPTIDE METHIONINE SULFOXIDE REDUCTASE"/>
    <property type="match status" value="1"/>
</dbReference>
<accession>A0A812HRS9</accession>
<evidence type="ECO:0000313" key="9">
    <source>
        <dbReference type="EMBL" id="CAE6959811.1"/>
    </source>
</evidence>
<proteinExistence type="inferred from homology"/>